<dbReference type="SUPFAM" id="SSF51735">
    <property type="entry name" value="NAD(P)-binding Rossmann-fold domains"/>
    <property type="match status" value="1"/>
</dbReference>
<protein>
    <submittedName>
        <fullName evidence="3">Enoyl-ACP reductase-like protein</fullName>
    </submittedName>
</protein>
<keyword evidence="4" id="KW-1185">Reference proteome</keyword>
<keyword evidence="2" id="KW-0560">Oxidoreductase</keyword>
<evidence type="ECO:0000313" key="4">
    <source>
        <dbReference type="Proteomes" id="UP000248714"/>
    </source>
</evidence>
<name>A0ABX9DY56_9PSEU</name>
<dbReference type="InterPro" id="IPR036291">
    <property type="entry name" value="NAD(P)-bd_dom_sf"/>
</dbReference>
<dbReference type="Proteomes" id="UP000248714">
    <property type="component" value="Unassembled WGS sequence"/>
</dbReference>
<gene>
    <name evidence="3" type="ORF">C8D87_112189</name>
</gene>
<evidence type="ECO:0000256" key="2">
    <source>
        <dbReference type="ARBA" id="ARBA00023002"/>
    </source>
</evidence>
<dbReference type="PRINTS" id="PR00081">
    <property type="entry name" value="GDHRDH"/>
</dbReference>
<dbReference type="EMBL" id="QLTT01000012">
    <property type="protein sequence ID" value="RAS60292.1"/>
    <property type="molecule type" value="Genomic_DNA"/>
</dbReference>
<comment type="caution">
    <text evidence="3">The sequence shown here is derived from an EMBL/GenBank/DDBJ whole genome shotgun (WGS) entry which is preliminary data.</text>
</comment>
<reference evidence="3 4" key="1">
    <citation type="submission" date="2018-06" db="EMBL/GenBank/DDBJ databases">
        <title>Genomic Encyclopedia of Type Strains, Phase IV (KMG-IV): sequencing the most valuable type-strain genomes for metagenomic binning, comparative biology and taxonomic classification.</title>
        <authorList>
            <person name="Goeker M."/>
        </authorList>
    </citation>
    <scope>NUCLEOTIDE SEQUENCE [LARGE SCALE GENOMIC DNA]</scope>
    <source>
        <strain evidence="3 4">DSM 45479</strain>
    </source>
</reference>
<organism evidence="3 4">
    <name type="scientific">Lentzea atacamensis</name>
    <dbReference type="NCBI Taxonomy" id="531938"/>
    <lineage>
        <taxon>Bacteria</taxon>
        <taxon>Bacillati</taxon>
        <taxon>Actinomycetota</taxon>
        <taxon>Actinomycetes</taxon>
        <taxon>Pseudonocardiales</taxon>
        <taxon>Pseudonocardiaceae</taxon>
        <taxon>Lentzea</taxon>
    </lineage>
</organism>
<accession>A0ABX9DY56</accession>
<dbReference type="PANTHER" id="PTHR42760:SF5">
    <property type="entry name" value="2-DEHYDRO-3-DEOXY-D-GLUCONATE 5-DEHYDROGENASE"/>
    <property type="match status" value="1"/>
</dbReference>
<dbReference type="Gene3D" id="3.40.50.720">
    <property type="entry name" value="NAD(P)-binding Rossmann-like Domain"/>
    <property type="match status" value="1"/>
</dbReference>
<dbReference type="Pfam" id="PF13561">
    <property type="entry name" value="adh_short_C2"/>
    <property type="match status" value="1"/>
</dbReference>
<proteinExistence type="inferred from homology"/>
<dbReference type="PANTHER" id="PTHR42760">
    <property type="entry name" value="SHORT-CHAIN DEHYDROGENASES/REDUCTASES FAMILY MEMBER"/>
    <property type="match status" value="1"/>
</dbReference>
<comment type="similarity">
    <text evidence="1">Belongs to the short-chain dehydrogenases/reductases (SDR) family.</text>
</comment>
<evidence type="ECO:0000313" key="3">
    <source>
        <dbReference type="EMBL" id="RAS60292.1"/>
    </source>
</evidence>
<evidence type="ECO:0000256" key="1">
    <source>
        <dbReference type="ARBA" id="ARBA00006484"/>
    </source>
</evidence>
<dbReference type="InterPro" id="IPR002347">
    <property type="entry name" value="SDR_fam"/>
</dbReference>
<sequence>MTKLLTNEWAAANVQVNAIAPGYVETGNTAPLRADPDREPAIRARIPAGRWGKPEDLVGPAVFLSSTASDYVTGHVLVVDGGWLAR</sequence>